<evidence type="ECO:0000313" key="3">
    <source>
        <dbReference type="Proteomes" id="UP000266272"/>
    </source>
</evidence>
<feature type="region of interest" description="Disordered" evidence="1">
    <location>
        <begin position="1"/>
        <end position="25"/>
    </location>
</feature>
<dbReference type="EMBL" id="PXOA01000913">
    <property type="protein sequence ID" value="RFU72245.1"/>
    <property type="molecule type" value="Genomic_DNA"/>
</dbReference>
<dbReference type="Proteomes" id="UP000266272">
    <property type="component" value="Unassembled WGS sequence"/>
</dbReference>
<feature type="region of interest" description="Disordered" evidence="1">
    <location>
        <begin position="43"/>
        <end position="80"/>
    </location>
</feature>
<organism evidence="2 3">
    <name type="scientific">Trichoderma arundinaceum</name>
    <dbReference type="NCBI Taxonomy" id="490622"/>
    <lineage>
        <taxon>Eukaryota</taxon>
        <taxon>Fungi</taxon>
        <taxon>Dikarya</taxon>
        <taxon>Ascomycota</taxon>
        <taxon>Pezizomycotina</taxon>
        <taxon>Sordariomycetes</taxon>
        <taxon>Hypocreomycetidae</taxon>
        <taxon>Hypocreales</taxon>
        <taxon>Hypocreaceae</taxon>
        <taxon>Trichoderma</taxon>
    </lineage>
</organism>
<reference evidence="2 3" key="1">
    <citation type="journal article" date="2018" name="PLoS Pathog.">
        <title>Evolution of structural diversity of trichothecenes, a family of toxins produced by plant pathogenic and entomopathogenic fungi.</title>
        <authorList>
            <person name="Proctor R.H."/>
            <person name="McCormick S.P."/>
            <person name="Kim H.S."/>
            <person name="Cardoza R.E."/>
            <person name="Stanley A.M."/>
            <person name="Lindo L."/>
            <person name="Kelly A."/>
            <person name="Brown D.W."/>
            <person name="Lee T."/>
            <person name="Vaughan M.M."/>
            <person name="Alexander N.J."/>
            <person name="Busman M."/>
            <person name="Gutierrez S."/>
        </authorList>
    </citation>
    <scope>NUCLEOTIDE SEQUENCE [LARGE SCALE GENOMIC DNA]</scope>
    <source>
        <strain evidence="2 3">IBT 40837</strain>
    </source>
</reference>
<keyword evidence="3" id="KW-1185">Reference proteome</keyword>
<accession>A0A395N7Z2</accession>
<evidence type="ECO:0000313" key="2">
    <source>
        <dbReference type="EMBL" id="RFU72245.1"/>
    </source>
</evidence>
<evidence type="ECO:0000256" key="1">
    <source>
        <dbReference type="SAM" id="MobiDB-lite"/>
    </source>
</evidence>
<sequence>MVLYKTDFKEDSCQEERDDSGEGRRIVSVDDIRGDSEVIYVGEKVEREDKTKDNKAPPPEGEYGASADDVIGMGQGGVID</sequence>
<feature type="compositionally biased region" description="Basic and acidic residues" evidence="1">
    <location>
        <begin position="43"/>
        <end position="55"/>
    </location>
</feature>
<gene>
    <name evidence="2" type="ORF">TARUN_10015</name>
</gene>
<name>A0A395N7Z2_TRIAR</name>
<proteinExistence type="predicted"/>
<protein>
    <submittedName>
        <fullName evidence="2">Uncharacterized protein</fullName>
    </submittedName>
</protein>
<comment type="caution">
    <text evidence="2">The sequence shown here is derived from an EMBL/GenBank/DDBJ whole genome shotgun (WGS) entry which is preliminary data.</text>
</comment>
<dbReference type="AlphaFoldDB" id="A0A395N7Z2"/>